<feature type="domain" description="Transposase zinc-binding" evidence="2">
    <location>
        <begin position="25"/>
        <end position="113"/>
    </location>
</feature>
<dbReference type="NCBIfam" id="NF033538">
    <property type="entry name" value="transpos_IS91"/>
    <property type="match status" value="1"/>
</dbReference>
<dbReference type="GO" id="GO:0006313">
    <property type="term" value="P:DNA transposition"/>
    <property type="evidence" value="ECO:0007669"/>
    <property type="project" value="InterPro"/>
</dbReference>
<dbReference type="GO" id="GO:0004803">
    <property type="term" value="F:transposase activity"/>
    <property type="evidence" value="ECO:0007669"/>
    <property type="project" value="InterPro"/>
</dbReference>
<evidence type="ECO:0000259" key="2">
    <source>
        <dbReference type="Pfam" id="PF14319"/>
    </source>
</evidence>
<dbReference type="GO" id="GO:0003677">
    <property type="term" value="F:DNA binding"/>
    <property type="evidence" value="ECO:0007669"/>
    <property type="project" value="InterPro"/>
</dbReference>
<proteinExistence type="predicted"/>
<name>A0A0F9G6Q9_9ZZZZ</name>
<evidence type="ECO:0000313" key="3">
    <source>
        <dbReference type="EMBL" id="KKL94524.1"/>
    </source>
</evidence>
<dbReference type="Pfam" id="PF14319">
    <property type="entry name" value="Zn_Tnp_IS91"/>
    <property type="match status" value="1"/>
</dbReference>
<dbReference type="Pfam" id="PF04986">
    <property type="entry name" value="Y2_Tnp"/>
    <property type="match status" value="1"/>
</dbReference>
<dbReference type="PANTHER" id="PTHR37023:SF1">
    <property type="entry name" value="ISSOD25 TRANSPOSASE TNPA_ISSOD25"/>
    <property type="match status" value="1"/>
</dbReference>
<comment type="caution">
    <text evidence="3">The sequence shown here is derived from an EMBL/GenBank/DDBJ whole genome shotgun (WGS) entry which is preliminary data.</text>
</comment>
<feature type="domain" description="Transposase IS801/IS1294" evidence="1">
    <location>
        <begin position="156"/>
        <end position="340"/>
    </location>
</feature>
<sequence>MPVAAWDAASAATTSDGGCELADVLRRYGADFADAHALRSAQRKAIRAITACRTAALGGHRRWCERCGYQRYVYHSCRNRHCPQCQSTTQAAWVKARQDELLPVPYFHNVFTLPHELGALVLYSERNQRALLKLLFDATAQTLLEFGRQEFSGKVGFTLLLHTWDQQLRPHFHVHCLIASGALSADGSRWIAGGREFLFPVRGLSKMFRAKYLDGLAGLLEKNQLDLPPQLVQLGDPTRRTRWLRPLRKKAWVVYSQRPFAGPRKLLDYLGRYTHRVAISNHRLLGCEDGQVRFHYRDRRDGDRRKELSLPADEFIGRLLKHVLPDGFMRIRHYGLLANRGKTERLAEVRRLLGARRFVKKEDEQPHTAADWMRLLLGIQIDRCPCCGDVGAYGDDDDLFSDGQPLTCGCPGQVSVCPEAGVWISTEGCPGECPGPSIEDRIARWRGGARRGRRCGCAAVALL</sequence>
<organism evidence="3">
    <name type="scientific">marine sediment metagenome</name>
    <dbReference type="NCBI Taxonomy" id="412755"/>
    <lineage>
        <taxon>unclassified sequences</taxon>
        <taxon>metagenomes</taxon>
        <taxon>ecological metagenomes</taxon>
    </lineage>
</organism>
<dbReference type="EMBL" id="LAZR01018903">
    <property type="protein sequence ID" value="KKL94524.1"/>
    <property type="molecule type" value="Genomic_DNA"/>
</dbReference>
<accession>A0A0F9G6Q9</accession>
<dbReference type="PANTHER" id="PTHR37023">
    <property type="entry name" value="TRANSPOSASE"/>
    <property type="match status" value="1"/>
</dbReference>
<protein>
    <submittedName>
        <fullName evidence="3">Uncharacterized protein</fullName>
    </submittedName>
</protein>
<dbReference type="InterPro" id="IPR026889">
    <property type="entry name" value="Zn_Tnp"/>
</dbReference>
<dbReference type="AlphaFoldDB" id="A0A0F9G6Q9"/>
<dbReference type="InterPro" id="IPR054832">
    <property type="entry name" value="transpos_IS91"/>
</dbReference>
<feature type="non-terminal residue" evidence="3">
    <location>
        <position position="463"/>
    </location>
</feature>
<gene>
    <name evidence="3" type="ORF">LCGC14_1863800</name>
</gene>
<evidence type="ECO:0000259" key="1">
    <source>
        <dbReference type="Pfam" id="PF04986"/>
    </source>
</evidence>
<reference evidence="3" key="1">
    <citation type="journal article" date="2015" name="Nature">
        <title>Complex archaea that bridge the gap between prokaryotes and eukaryotes.</title>
        <authorList>
            <person name="Spang A."/>
            <person name="Saw J.H."/>
            <person name="Jorgensen S.L."/>
            <person name="Zaremba-Niedzwiedzka K."/>
            <person name="Martijn J."/>
            <person name="Lind A.E."/>
            <person name="van Eijk R."/>
            <person name="Schleper C."/>
            <person name="Guy L."/>
            <person name="Ettema T.J."/>
        </authorList>
    </citation>
    <scope>NUCLEOTIDE SEQUENCE</scope>
</reference>
<dbReference type="InterPro" id="IPR007069">
    <property type="entry name" value="Transposase_32"/>
</dbReference>